<evidence type="ECO:0000313" key="1">
    <source>
        <dbReference type="EMBL" id="JAH00909.1"/>
    </source>
</evidence>
<protein>
    <submittedName>
        <fullName evidence="1">Uncharacterized protein</fullName>
    </submittedName>
</protein>
<accession>A0A0E9P8U4</accession>
<dbReference type="EMBL" id="GBXM01107668">
    <property type="protein sequence ID" value="JAH00909.1"/>
    <property type="molecule type" value="Transcribed_RNA"/>
</dbReference>
<sequence>MQDVSTPELFFFFGKFEHCSYMPYIGRQFRHTQLQNYLECVSGAAKRGITVTVHC</sequence>
<reference evidence="1" key="1">
    <citation type="submission" date="2014-11" db="EMBL/GenBank/DDBJ databases">
        <authorList>
            <person name="Amaro Gonzalez C."/>
        </authorList>
    </citation>
    <scope>NUCLEOTIDE SEQUENCE</scope>
</reference>
<name>A0A0E9P8U4_ANGAN</name>
<organism evidence="1">
    <name type="scientific">Anguilla anguilla</name>
    <name type="common">European freshwater eel</name>
    <name type="synonym">Muraena anguilla</name>
    <dbReference type="NCBI Taxonomy" id="7936"/>
    <lineage>
        <taxon>Eukaryota</taxon>
        <taxon>Metazoa</taxon>
        <taxon>Chordata</taxon>
        <taxon>Craniata</taxon>
        <taxon>Vertebrata</taxon>
        <taxon>Euteleostomi</taxon>
        <taxon>Actinopterygii</taxon>
        <taxon>Neopterygii</taxon>
        <taxon>Teleostei</taxon>
        <taxon>Anguilliformes</taxon>
        <taxon>Anguillidae</taxon>
        <taxon>Anguilla</taxon>
    </lineage>
</organism>
<proteinExistence type="predicted"/>
<reference evidence="1" key="2">
    <citation type="journal article" date="2015" name="Fish Shellfish Immunol.">
        <title>Early steps in the European eel (Anguilla anguilla)-Vibrio vulnificus interaction in the gills: Role of the RtxA13 toxin.</title>
        <authorList>
            <person name="Callol A."/>
            <person name="Pajuelo D."/>
            <person name="Ebbesson L."/>
            <person name="Teles M."/>
            <person name="MacKenzie S."/>
            <person name="Amaro C."/>
        </authorList>
    </citation>
    <scope>NUCLEOTIDE SEQUENCE</scope>
</reference>
<dbReference type="AlphaFoldDB" id="A0A0E9P8U4"/>